<dbReference type="Pfam" id="PF04314">
    <property type="entry name" value="PCuAC"/>
    <property type="match status" value="1"/>
</dbReference>
<comment type="caution">
    <text evidence="3">The sequence shown here is derived from an EMBL/GenBank/DDBJ whole genome shotgun (WGS) entry which is preliminary data.</text>
</comment>
<accession>A0ABW4S7H7</accession>
<organism evidence="3 4">
    <name type="scientific">Halodurantibacterium flavum</name>
    <dbReference type="NCBI Taxonomy" id="1382802"/>
    <lineage>
        <taxon>Bacteria</taxon>
        <taxon>Pseudomonadati</taxon>
        <taxon>Pseudomonadota</taxon>
        <taxon>Alphaproteobacteria</taxon>
        <taxon>Rhodobacterales</taxon>
        <taxon>Paracoccaceae</taxon>
        <taxon>Halodurantibacterium</taxon>
    </lineage>
</organism>
<dbReference type="SUPFAM" id="SSF110087">
    <property type="entry name" value="DR1885-like metal-binding protein"/>
    <property type="match status" value="1"/>
</dbReference>
<name>A0ABW4S7H7_9RHOB</name>
<dbReference type="Gene3D" id="2.60.40.1890">
    <property type="entry name" value="PCu(A)C copper chaperone"/>
    <property type="match status" value="1"/>
</dbReference>
<feature type="region of interest" description="Disordered" evidence="1">
    <location>
        <begin position="152"/>
        <end position="176"/>
    </location>
</feature>
<dbReference type="Proteomes" id="UP001597353">
    <property type="component" value="Unassembled WGS sequence"/>
</dbReference>
<dbReference type="InterPro" id="IPR058248">
    <property type="entry name" value="Lxx211020-like"/>
</dbReference>
<proteinExistence type="predicted"/>
<feature type="signal peptide" evidence="2">
    <location>
        <begin position="1"/>
        <end position="25"/>
    </location>
</feature>
<protein>
    <submittedName>
        <fullName evidence="3">Copper chaperone PCu(A)C</fullName>
    </submittedName>
</protein>
<evidence type="ECO:0000256" key="1">
    <source>
        <dbReference type="SAM" id="MobiDB-lite"/>
    </source>
</evidence>
<keyword evidence="4" id="KW-1185">Reference proteome</keyword>
<feature type="chain" id="PRO_5045890513" evidence="2">
    <location>
        <begin position="26"/>
        <end position="176"/>
    </location>
</feature>
<dbReference type="InterPro" id="IPR007410">
    <property type="entry name" value="LpqE-like"/>
</dbReference>
<dbReference type="InterPro" id="IPR036182">
    <property type="entry name" value="PCuAC_sf"/>
</dbReference>
<reference evidence="4" key="1">
    <citation type="journal article" date="2019" name="Int. J. Syst. Evol. Microbiol.">
        <title>The Global Catalogue of Microorganisms (GCM) 10K type strain sequencing project: providing services to taxonomists for standard genome sequencing and annotation.</title>
        <authorList>
            <consortium name="The Broad Institute Genomics Platform"/>
            <consortium name="The Broad Institute Genome Sequencing Center for Infectious Disease"/>
            <person name="Wu L."/>
            <person name="Ma J."/>
        </authorList>
    </citation>
    <scope>NUCLEOTIDE SEQUENCE [LARGE SCALE GENOMIC DNA]</scope>
    <source>
        <strain evidence="4">CGMCC 4.7242</strain>
    </source>
</reference>
<evidence type="ECO:0000313" key="3">
    <source>
        <dbReference type="EMBL" id="MFD1913415.1"/>
    </source>
</evidence>
<keyword evidence="2" id="KW-0732">Signal</keyword>
<dbReference type="PANTHER" id="PTHR36302">
    <property type="entry name" value="BLR7088 PROTEIN"/>
    <property type="match status" value="1"/>
</dbReference>
<evidence type="ECO:0000256" key="2">
    <source>
        <dbReference type="SAM" id="SignalP"/>
    </source>
</evidence>
<dbReference type="RefSeq" id="WP_390263279.1">
    <property type="nucleotide sequence ID" value="NZ_JBHUGH010000011.1"/>
</dbReference>
<dbReference type="EMBL" id="JBHUGH010000011">
    <property type="protein sequence ID" value="MFD1913415.1"/>
    <property type="molecule type" value="Genomic_DNA"/>
</dbReference>
<evidence type="ECO:0000313" key="4">
    <source>
        <dbReference type="Proteomes" id="UP001597353"/>
    </source>
</evidence>
<gene>
    <name evidence="3" type="ORF">ACFSGJ_14470</name>
</gene>
<dbReference type="PANTHER" id="PTHR36302:SF1">
    <property type="entry name" value="COPPER CHAPERONE PCU(A)C"/>
    <property type="match status" value="1"/>
</dbReference>
<sequence>MFPKLAHLAAVAALALPITAPAVLAHDGMAVRDAYARVTMPTAPTAAAFMVIENHRAIDDRLIAVRSDAAERVELHTHQQDDAGVMRMIELEDGIAIHAGGEHALVRGGDHLMFLGLTRPLSDGDIVHVTLTFEQSGDLEVEIPVDLNRAEDAAPHDHGAGHGHSGGHSSGTSHSH</sequence>